<dbReference type="InterPro" id="IPR042276">
    <property type="entry name" value="CapZ_alpha/beta_2"/>
</dbReference>
<name>A0ABR1MI18_9PEZI</name>
<feature type="compositionally biased region" description="Basic and acidic residues" evidence="4">
    <location>
        <begin position="223"/>
        <end position="237"/>
    </location>
</feature>
<dbReference type="InterPro" id="IPR037282">
    <property type="entry name" value="CapZ_alpha/beta"/>
</dbReference>
<dbReference type="SUPFAM" id="SSF90096">
    <property type="entry name" value="Subunits of heterodimeric actin filament capping protein Capz"/>
    <property type="match status" value="1"/>
</dbReference>
<dbReference type="Pfam" id="PF01267">
    <property type="entry name" value="F-actin_cap_A"/>
    <property type="match status" value="1"/>
</dbReference>
<sequence>MNNNDKSVASSSVGSINMLGSDSSSDSSGDDDAMDPDDNDDPMIMTPQVLKLDKNLGNPFGGAPSAASPSGGMWSGGFSPNGPNFLQIQRNRLRKVRSRKSSSSASGHSSLASPGPASPPASKAFEGANGGYFAREAVIRKAGSRRESLSVHAKDLNLSSGNDSGDEAGKPAPSTPGVVRRAVTRRGNLLPKSRQFARIRADLFEEGAPVDSEVKREAEIIRQVRESDTRTEHKHEGSVTANSSPSLLPTVPGLSELEDIPENDGMDMEGQAVSNGKGLFRAFNLQPTVDGPLSWNGNPDGRFHTPPPPFFSRGGSAISDDINMDSPSVSSVSYSHRMSVSEGTKDQSLSRGSTPQPMVPPTAADGIKKKRRRDDDFDVNSIKRRAVSPGLSVTNSPVMSQSPQQTMNNNQKNSREGSTSAPGGHAAGERSNSGGSTMSVTPSLGPKRVGLQGMTDTNDGLMKMSIDSFIESAPPGELSNVTAAIKSITGSSDVSFLSPTLQKYNEEQFTTVKLPGASDPVIVSSFNSLGDSRYYDPSSQTSFAFDHVTQQASDAQSHVLESAHADLVKSLLKSLSTHAAEHYPAAAVGAYPIESDERIAIVLVSSKYSPNNYWNGRWRSLYVYEPASGKVTGSIKVDVHYYEDGNVRMLTDKPVTTSAGSGGASGADVVKALALAERKYQEDLNRAFGSLSEGAFKGLRRQLPITRQKIEWEKISGYKLGQDIGSGKR</sequence>
<feature type="compositionally biased region" description="Polar residues" evidence="4">
    <location>
        <begin position="1"/>
        <end position="20"/>
    </location>
</feature>
<gene>
    <name evidence="5" type="ORF">IWX46DRAFT_619323</name>
</gene>
<comment type="caution">
    <text evidence="5">The sequence shown here is derived from an EMBL/GenBank/DDBJ whole genome shotgun (WGS) entry which is preliminary data.</text>
</comment>
<feature type="compositionally biased region" description="Polar residues" evidence="4">
    <location>
        <begin position="81"/>
        <end position="90"/>
    </location>
</feature>
<feature type="compositionally biased region" description="Basic and acidic residues" evidence="4">
    <location>
        <begin position="144"/>
        <end position="155"/>
    </location>
</feature>
<dbReference type="Gene3D" id="3.30.1140.60">
    <property type="entry name" value="F-actin capping protein, alpha subunit"/>
    <property type="match status" value="1"/>
</dbReference>
<dbReference type="InterPro" id="IPR002189">
    <property type="entry name" value="CapZ_alpha"/>
</dbReference>
<evidence type="ECO:0000256" key="1">
    <source>
        <dbReference type="ARBA" id="ARBA00010479"/>
    </source>
</evidence>
<dbReference type="PROSITE" id="PS00749">
    <property type="entry name" value="F_ACTIN_CAPPING_A_2"/>
    <property type="match status" value="1"/>
</dbReference>
<feature type="compositionally biased region" description="Basic residues" evidence="4">
    <location>
        <begin position="91"/>
        <end position="100"/>
    </location>
</feature>
<feature type="compositionally biased region" description="Acidic residues" evidence="4">
    <location>
        <begin position="28"/>
        <end position="41"/>
    </location>
</feature>
<dbReference type="PANTHER" id="PTHR42106">
    <property type="entry name" value="CHROMOSOME 10, WHOLE GENOME SHOTGUN SEQUENCE"/>
    <property type="match status" value="1"/>
</dbReference>
<feature type="compositionally biased region" description="Polar residues" evidence="4">
    <location>
        <begin position="430"/>
        <end position="442"/>
    </location>
</feature>
<feature type="compositionally biased region" description="Polar residues" evidence="4">
    <location>
        <begin position="391"/>
        <end position="421"/>
    </location>
</feature>
<evidence type="ECO:0000256" key="3">
    <source>
        <dbReference type="ARBA" id="ARBA00025389"/>
    </source>
</evidence>
<comment type="function">
    <text evidence="3">F-actin-capping proteins bind in a Ca(2+)-independent manner to the fast growing ends of actin filaments (barbed end) thereby blocking the exchange of subunits at these ends. Unlike other capping proteins (such as gelsolin and severin), these proteins do not sever actin filaments.</text>
</comment>
<evidence type="ECO:0000313" key="6">
    <source>
        <dbReference type="Proteomes" id="UP001365128"/>
    </source>
</evidence>
<dbReference type="PRINTS" id="PR00191">
    <property type="entry name" value="FACTINCAPA"/>
</dbReference>
<keyword evidence="6" id="KW-1185">Reference proteome</keyword>
<feature type="compositionally biased region" description="Low complexity" evidence="4">
    <location>
        <begin position="57"/>
        <end position="72"/>
    </location>
</feature>
<organism evidence="5 6">
    <name type="scientific">Phyllosticta citricarpa</name>
    <dbReference type="NCBI Taxonomy" id="55181"/>
    <lineage>
        <taxon>Eukaryota</taxon>
        <taxon>Fungi</taxon>
        <taxon>Dikarya</taxon>
        <taxon>Ascomycota</taxon>
        <taxon>Pezizomycotina</taxon>
        <taxon>Dothideomycetes</taxon>
        <taxon>Dothideomycetes incertae sedis</taxon>
        <taxon>Botryosphaeriales</taxon>
        <taxon>Phyllostictaceae</taxon>
        <taxon>Phyllosticta</taxon>
    </lineage>
</organism>
<keyword evidence="2" id="KW-0009">Actin-binding</keyword>
<evidence type="ECO:0000256" key="4">
    <source>
        <dbReference type="SAM" id="MobiDB-lite"/>
    </source>
</evidence>
<dbReference type="Gene3D" id="3.90.1150.210">
    <property type="entry name" value="F-actin capping protein, beta subunit"/>
    <property type="match status" value="1"/>
</dbReference>
<feature type="compositionally biased region" description="Low complexity" evidence="4">
    <location>
        <begin position="101"/>
        <end position="115"/>
    </location>
</feature>
<feature type="region of interest" description="Disordered" evidence="4">
    <location>
        <begin position="223"/>
        <end position="272"/>
    </location>
</feature>
<reference evidence="5 6" key="1">
    <citation type="submission" date="2024-04" db="EMBL/GenBank/DDBJ databases">
        <title>Phyllosticta paracitricarpa is synonymous to the EU quarantine fungus P. citricarpa based on phylogenomic analyses.</title>
        <authorList>
            <consortium name="Lawrence Berkeley National Laboratory"/>
            <person name="Van Ingen-Buijs V.A."/>
            <person name="Van Westerhoven A.C."/>
            <person name="Haridas S."/>
            <person name="Skiadas P."/>
            <person name="Martin F."/>
            <person name="Groenewald J.Z."/>
            <person name="Crous P.W."/>
            <person name="Seidl M.F."/>
        </authorList>
    </citation>
    <scope>NUCLEOTIDE SEQUENCE [LARGE SCALE GENOMIC DNA]</scope>
    <source>
        <strain evidence="5 6">CBS 122670</strain>
    </source>
</reference>
<dbReference type="EMBL" id="JBBPDW010000008">
    <property type="protein sequence ID" value="KAK7550056.1"/>
    <property type="molecule type" value="Genomic_DNA"/>
</dbReference>
<feature type="region of interest" description="Disordered" evidence="4">
    <location>
        <begin position="143"/>
        <end position="187"/>
    </location>
</feature>
<dbReference type="PROSITE" id="PS00748">
    <property type="entry name" value="F_ACTIN_CAPPING_A_1"/>
    <property type="match status" value="1"/>
</dbReference>
<feature type="compositionally biased region" description="Low complexity" evidence="4">
    <location>
        <begin position="326"/>
        <end position="341"/>
    </location>
</feature>
<protein>
    <submittedName>
        <fullName evidence="5">F-actin capping protein alpha subunit-domain-containing protein</fullName>
    </submittedName>
</protein>
<evidence type="ECO:0000256" key="2">
    <source>
        <dbReference type="ARBA" id="ARBA00023203"/>
    </source>
</evidence>
<feature type="compositionally biased region" description="Acidic residues" evidence="4">
    <location>
        <begin position="256"/>
        <end position="267"/>
    </location>
</feature>
<dbReference type="Proteomes" id="UP001365128">
    <property type="component" value="Unassembled WGS sequence"/>
</dbReference>
<accession>A0ABR1MI18</accession>
<proteinExistence type="inferred from homology"/>
<feature type="compositionally biased region" description="Polar residues" evidence="4">
    <location>
        <begin position="346"/>
        <end position="356"/>
    </location>
</feature>
<feature type="region of interest" description="Disordered" evidence="4">
    <location>
        <begin position="1"/>
        <end position="127"/>
    </location>
</feature>
<comment type="similarity">
    <text evidence="1">Belongs to the F-actin-capping protein alpha subunit family.</text>
</comment>
<feature type="region of interest" description="Disordered" evidence="4">
    <location>
        <begin position="291"/>
        <end position="458"/>
    </location>
</feature>
<dbReference type="PANTHER" id="PTHR42106:SF1">
    <property type="match status" value="1"/>
</dbReference>
<dbReference type="InterPro" id="IPR042489">
    <property type="entry name" value="CapZ_alpha_1"/>
</dbReference>
<evidence type="ECO:0000313" key="5">
    <source>
        <dbReference type="EMBL" id="KAK7550056.1"/>
    </source>
</evidence>
<dbReference type="InterPro" id="IPR017865">
    <property type="entry name" value="F-actin_cap_asu_CS"/>
</dbReference>